<keyword evidence="2" id="KW-1185">Reference proteome</keyword>
<dbReference type="AlphaFoldDB" id="A0A917FYS5"/>
<evidence type="ECO:0000313" key="1">
    <source>
        <dbReference type="EMBL" id="GGG14558.1"/>
    </source>
</evidence>
<comment type="caution">
    <text evidence="1">The sequence shown here is derived from an EMBL/GenBank/DDBJ whole genome shotgun (WGS) entry which is preliminary data.</text>
</comment>
<proteinExistence type="predicted"/>
<name>A0A917FYS5_9BACI</name>
<organism evidence="1 2">
    <name type="scientific">Lysinibacillus alkalisoli</name>
    <dbReference type="NCBI Taxonomy" id="1911548"/>
    <lineage>
        <taxon>Bacteria</taxon>
        <taxon>Bacillati</taxon>
        <taxon>Bacillota</taxon>
        <taxon>Bacilli</taxon>
        <taxon>Bacillales</taxon>
        <taxon>Bacillaceae</taxon>
        <taxon>Lysinibacillus</taxon>
    </lineage>
</organism>
<accession>A0A917FYS5</accession>
<dbReference type="Proteomes" id="UP000616608">
    <property type="component" value="Unassembled WGS sequence"/>
</dbReference>
<reference evidence="1" key="2">
    <citation type="submission" date="2020-09" db="EMBL/GenBank/DDBJ databases">
        <authorList>
            <person name="Sun Q."/>
            <person name="Zhou Y."/>
        </authorList>
    </citation>
    <scope>NUCLEOTIDE SEQUENCE</scope>
    <source>
        <strain evidence="1">CGMCC 1.15760</strain>
    </source>
</reference>
<sequence>MNSRGKRNSHSMSAKADCFILYKHAFCMVYEANEVCEKRKNKYSYKKEYHKCGIPFPFYCYLISGKICLNSGVPARAINS</sequence>
<gene>
    <name evidence="1" type="ORF">GCM10007425_06060</name>
</gene>
<protein>
    <submittedName>
        <fullName evidence="1">Uncharacterized protein</fullName>
    </submittedName>
</protein>
<evidence type="ECO:0000313" key="2">
    <source>
        <dbReference type="Proteomes" id="UP000616608"/>
    </source>
</evidence>
<dbReference type="EMBL" id="BMJT01000002">
    <property type="protein sequence ID" value="GGG14558.1"/>
    <property type="molecule type" value="Genomic_DNA"/>
</dbReference>
<reference evidence="1" key="1">
    <citation type="journal article" date="2014" name="Int. J. Syst. Evol. Microbiol.">
        <title>Complete genome sequence of Corynebacterium casei LMG S-19264T (=DSM 44701T), isolated from a smear-ripened cheese.</title>
        <authorList>
            <consortium name="US DOE Joint Genome Institute (JGI-PGF)"/>
            <person name="Walter F."/>
            <person name="Albersmeier A."/>
            <person name="Kalinowski J."/>
            <person name="Ruckert C."/>
        </authorList>
    </citation>
    <scope>NUCLEOTIDE SEQUENCE</scope>
    <source>
        <strain evidence="1">CGMCC 1.15760</strain>
    </source>
</reference>